<keyword evidence="3" id="KW-1185">Reference proteome</keyword>
<gene>
    <name evidence="2" type="ORF">SAMN07250955_107218</name>
</gene>
<sequence length="213" mass="23942">MILEAVPFFDHAFRQQLETLCRWRRDVRHFRADAVDPALLADLLRQACLAPSVGNSQPWRFVLVEAPWRRAAVRRSFLEANAEAAQNYASDQARRYKALKLSGLDEAPVHLAVCCADDTTTGHGLGRQTMPETLRYSVVAAIHTLWLAARAHGLGMGWVSILDPTAVLALLSVPPDWSLVGYFCLGYPREETIEPELARAGWQERRPVTVLRR</sequence>
<evidence type="ECO:0000313" key="3">
    <source>
        <dbReference type="Proteomes" id="UP000197065"/>
    </source>
</evidence>
<dbReference type="InterPro" id="IPR000415">
    <property type="entry name" value="Nitroreductase-like"/>
</dbReference>
<dbReference type="EMBL" id="FYEH01000007">
    <property type="protein sequence ID" value="SNB70505.1"/>
    <property type="molecule type" value="Genomic_DNA"/>
</dbReference>
<accession>A0A212REB5</accession>
<feature type="domain" description="Nitroreductase" evidence="1">
    <location>
        <begin position="22"/>
        <end position="187"/>
    </location>
</feature>
<organism evidence="2 3">
    <name type="scientific">Arboricoccus pini</name>
    <dbReference type="NCBI Taxonomy" id="1963835"/>
    <lineage>
        <taxon>Bacteria</taxon>
        <taxon>Pseudomonadati</taxon>
        <taxon>Pseudomonadota</taxon>
        <taxon>Alphaproteobacteria</taxon>
        <taxon>Geminicoccales</taxon>
        <taxon>Geminicoccaceae</taxon>
        <taxon>Arboricoccus</taxon>
    </lineage>
</organism>
<reference evidence="2 3" key="1">
    <citation type="submission" date="2017-06" db="EMBL/GenBank/DDBJ databases">
        <authorList>
            <person name="Kim H.J."/>
            <person name="Triplett B.A."/>
        </authorList>
    </citation>
    <scope>NUCLEOTIDE SEQUENCE [LARGE SCALE GENOMIC DNA]</scope>
    <source>
        <strain evidence="2 3">B29T1</strain>
    </source>
</reference>
<dbReference type="SUPFAM" id="SSF55469">
    <property type="entry name" value="FMN-dependent nitroreductase-like"/>
    <property type="match status" value="1"/>
</dbReference>
<dbReference type="AlphaFoldDB" id="A0A212REB5"/>
<proteinExistence type="predicted"/>
<dbReference type="PANTHER" id="PTHR23026:SF123">
    <property type="entry name" value="NAD(P)H NITROREDUCTASE RV3131-RELATED"/>
    <property type="match status" value="1"/>
</dbReference>
<dbReference type="Pfam" id="PF00881">
    <property type="entry name" value="Nitroreductase"/>
    <property type="match status" value="1"/>
</dbReference>
<evidence type="ECO:0000313" key="2">
    <source>
        <dbReference type="EMBL" id="SNB70505.1"/>
    </source>
</evidence>
<dbReference type="GO" id="GO:0016491">
    <property type="term" value="F:oxidoreductase activity"/>
    <property type="evidence" value="ECO:0007669"/>
    <property type="project" value="InterPro"/>
</dbReference>
<dbReference type="PANTHER" id="PTHR23026">
    <property type="entry name" value="NADPH NITROREDUCTASE"/>
    <property type="match status" value="1"/>
</dbReference>
<name>A0A212REB5_9PROT</name>
<dbReference type="OrthoDB" id="9773807at2"/>
<dbReference type="Proteomes" id="UP000197065">
    <property type="component" value="Unassembled WGS sequence"/>
</dbReference>
<dbReference type="InterPro" id="IPR029479">
    <property type="entry name" value="Nitroreductase"/>
</dbReference>
<evidence type="ECO:0000259" key="1">
    <source>
        <dbReference type="Pfam" id="PF00881"/>
    </source>
</evidence>
<dbReference type="Gene3D" id="3.40.109.10">
    <property type="entry name" value="NADH Oxidase"/>
    <property type="match status" value="1"/>
</dbReference>
<dbReference type="NCBIfam" id="TIGR02476">
    <property type="entry name" value="BluB"/>
    <property type="match status" value="1"/>
</dbReference>
<protein>
    <submittedName>
        <fullName evidence="2">Cob(II)yrinic acid a,c-diamide reductase</fullName>
    </submittedName>
</protein>
<dbReference type="InterPro" id="IPR012825">
    <property type="entry name" value="BluB"/>
</dbReference>
<dbReference type="InterPro" id="IPR050627">
    <property type="entry name" value="Nitroreductase/BluB"/>
</dbReference>
<dbReference type="RefSeq" id="WP_088561773.1">
    <property type="nucleotide sequence ID" value="NZ_FYEH01000007.1"/>
</dbReference>